<dbReference type="PANTHER" id="PTHR43201:SF32">
    <property type="entry name" value="2-SUCCINYLBENZOATE--COA LIGASE, CHLOROPLASTIC_PEROXISOMAL"/>
    <property type="match status" value="1"/>
</dbReference>
<geneLocation type="plasmid" evidence="3">
    <name>pNSL1</name>
</geneLocation>
<evidence type="ECO:0008006" key="4">
    <source>
        <dbReference type="Google" id="ProtNLM"/>
    </source>
</evidence>
<feature type="domain" description="AMP-binding enzyme C-terminal" evidence="2">
    <location>
        <begin position="392"/>
        <end position="466"/>
    </location>
</feature>
<dbReference type="GO" id="GO:0006631">
    <property type="term" value="P:fatty acid metabolic process"/>
    <property type="evidence" value="ECO:0007669"/>
    <property type="project" value="TreeGrafter"/>
</dbReference>
<keyword evidence="3" id="KW-0614">Plasmid</keyword>
<dbReference type="Pfam" id="PF00501">
    <property type="entry name" value="AMP-binding"/>
    <property type="match status" value="1"/>
</dbReference>
<dbReference type="AlphaFoldDB" id="A0A097SPW5"/>
<dbReference type="InterPro" id="IPR020845">
    <property type="entry name" value="AMP-binding_CS"/>
</dbReference>
<protein>
    <recommendedName>
        <fullName evidence="4">AMP-dependent synthetase/ligase domain-containing protein</fullName>
    </recommendedName>
</protein>
<evidence type="ECO:0000259" key="1">
    <source>
        <dbReference type="Pfam" id="PF00501"/>
    </source>
</evidence>
<evidence type="ECO:0000313" key="3">
    <source>
        <dbReference type="EMBL" id="AIU93561.1"/>
    </source>
</evidence>
<dbReference type="SUPFAM" id="SSF56801">
    <property type="entry name" value="Acetyl-CoA synthetase-like"/>
    <property type="match status" value="1"/>
</dbReference>
<dbReference type="GO" id="GO:0031956">
    <property type="term" value="F:medium-chain fatty acid-CoA ligase activity"/>
    <property type="evidence" value="ECO:0007669"/>
    <property type="project" value="TreeGrafter"/>
</dbReference>
<reference evidence="3" key="1">
    <citation type="submission" date="2014-03" db="EMBL/GenBank/DDBJ databases">
        <authorList>
            <person name="Zhang G."/>
            <person name="Zhu L."/>
            <person name="Fang P."/>
        </authorList>
    </citation>
    <scope>NUCLEOTIDE SEQUENCE</scope>
    <source>
        <strain evidence="3">NS1</strain>
        <plasmid evidence="3">pNSL1</plasmid>
    </source>
</reference>
<dbReference type="InterPro" id="IPR045851">
    <property type="entry name" value="AMP-bd_C_sf"/>
</dbReference>
<proteinExistence type="predicted"/>
<dbReference type="InterPro" id="IPR025110">
    <property type="entry name" value="AMP-bd_C"/>
</dbReference>
<feature type="domain" description="AMP-dependent synthetase/ligase" evidence="1">
    <location>
        <begin position="6"/>
        <end position="340"/>
    </location>
</feature>
<evidence type="ECO:0000259" key="2">
    <source>
        <dbReference type="Pfam" id="PF13193"/>
    </source>
</evidence>
<dbReference type="Gene3D" id="2.30.38.10">
    <property type="entry name" value="Luciferase, Domain 3"/>
    <property type="match status" value="1"/>
</dbReference>
<dbReference type="Pfam" id="PF13193">
    <property type="entry name" value="AMP-binding_C"/>
    <property type="match status" value="1"/>
</dbReference>
<accession>A0A097SPW5</accession>
<sequence>MLSTLWMISVWKAGILYCPVNHLYEGALLVHQLSDTNPDLIVVDPALVSTLSAVVDDLPRRIPVSVHGSTTDTFPEMIDHDWFLTGGSRPKAEIGPDDLANIVYTSGTTGRSKGVLQSHLWMNQFTWSSRVITSSDDIVYNDLPMYHVAGAFHNVAKALWMGGTVWLWNKFSPSAFWSRIEESGATTAVLLDVMAGWLWNAPGKPSDTENSLNKVYMQPVSLNHHEFASRFSIEFLLAGFGQTEAGNPLMTVIDELHELRGVPTTHRRGLSREEIRARAAEYGLSIVTPEEVKGKAFMGNPTFFVDVEVQDAEGHPVSHGTPGELAVRQRASHVLFEGYYNNPQATEKAHLDGWFRTGDAAMVDADTGYFYFVDRLRDRIRVRGENVSTFHVEEVIQGHPDVELCAIFPYSDGDSDDEIVAVIQAREGATLGEDTLRCYLDENLPKFMRPQHIVLDTDIPRTPTNKIKKYELRKRFEASRPVAPLPDTSPAERA</sequence>
<dbReference type="EMBL" id="KJ605395">
    <property type="protein sequence ID" value="AIU93561.1"/>
    <property type="molecule type" value="Genomic_DNA"/>
</dbReference>
<dbReference type="Gene3D" id="3.30.300.30">
    <property type="match status" value="1"/>
</dbReference>
<name>A0A097SPW5_9NOCA</name>
<dbReference type="PANTHER" id="PTHR43201">
    <property type="entry name" value="ACYL-COA SYNTHETASE"/>
    <property type="match status" value="1"/>
</dbReference>
<dbReference type="Gene3D" id="3.40.50.980">
    <property type="match status" value="2"/>
</dbReference>
<dbReference type="InterPro" id="IPR000873">
    <property type="entry name" value="AMP-dep_synth/lig_dom"/>
</dbReference>
<dbReference type="PROSITE" id="PS00455">
    <property type="entry name" value="AMP_BINDING"/>
    <property type="match status" value="1"/>
</dbReference>
<gene>
    <name evidence="3" type="ORF">LRS1606.127</name>
</gene>
<organism evidence="3">
    <name type="scientific">Rhodococcus sp. NS1</name>
    <dbReference type="NCBI Taxonomy" id="402236"/>
    <lineage>
        <taxon>Bacteria</taxon>
        <taxon>Bacillati</taxon>
        <taxon>Actinomycetota</taxon>
        <taxon>Actinomycetes</taxon>
        <taxon>Mycobacteriales</taxon>
        <taxon>Nocardiaceae</taxon>
        <taxon>Rhodococcus</taxon>
    </lineage>
</organism>